<keyword evidence="2" id="KW-0560">Oxidoreductase</keyword>
<reference evidence="4 5" key="1">
    <citation type="submission" date="2021-03" db="EMBL/GenBank/DDBJ databases">
        <title>Genomic Encyclopedia of Type Strains, Phase IV (KMG-IV): sequencing the most valuable type-strain genomes for metagenomic binning, comparative biology and taxonomic classification.</title>
        <authorList>
            <person name="Goeker M."/>
        </authorList>
    </citation>
    <scope>NUCLEOTIDE SEQUENCE [LARGE SCALE GENOMIC DNA]</scope>
    <source>
        <strain evidence="4 5">DSM 24738</strain>
    </source>
</reference>
<name>A0ABS4GP95_9BACL</name>
<evidence type="ECO:0000256" key="1">
    <source>
        <dbReference type="ARBA" id="ARBA00007118"/>
    </source>
</evidence>
<accession>A0ABS4GP95</accession>
<comment type="similarity">
    <text evidence="1">Belongs to the nitroreductase family.</text>
</comment>
<gene>
    <name evidence="4" type="ORF">J2Z37_002080</name>
</gene>
<keyword evidence="5" id="KW-1185">Reference proteome</keyword>
<feature type="domain" description="Nitroreductase" evidence="3">
    <location>
        <begin position="22"/>
        <end position="77"/>
    </location>
</feature>
<proteinExistence type="inferred from homology"/>
<dbReference type="Gene3D" id="3.40.109.10">
    <property type="entry name" value="NADH Oxidase"/>
    <property type="match status" value="1"/>
</dbReference>
<evidence type="ECO:0000313" key="4">
    <source>
        <dbReference type="EMBL" id="MBP1932079.1"/>
    </source>
</evidence>
<organism evidence="4 5">
    <name type="scientific">Ammoniphilus resinae</name>
    <dbReference type="NCBI Taxonomy" id="861532"/>
    <lineage>
        <taxon>Bacteria</taxon>
        <taxon>Bacillati</taxon>
        <taxon>Bacillota</taxon>
        <taxon>Bacilli</taxon>
        <taxon>Bacillales</taxon>
        <taxon>Paenibacillaceae</taxon>
        <taxon>Aneurinibacillus group</taxon>
        <taxon>Ammoniphilus</taxon>
    </lineage>
</organism>
<dbReference type="Pfam" id="PF00881">
    <property type="entry name" value="Nitroreductase"/>
    <property type="match status" value="2"/>
</dbReference>
<evidence type="ECO:0000313" key="5">
    <source>
        <dbReference type="Proteomes" id="UP001519343"/>
    </source>
</evidence>
<dbReference type="SUPFAM" id="SSF55469">
    <property type="entry name" value="FMN-dependent nitroreductase-like"/>
    <property type="match status" value="1"/>
</dbReference>
<sequence>MSSTVLENSRQADFAIDPVNLRRWSPRSFSEKEVPEDVLLSLFEAARWAPSAFNHQPWRFIIARTKEDREIFHPFISEFNLAWCKKAPVLALIISKTSNENGPIPSHAFDTGAAWGFLALEAARKGLITHPMTGFDFEKAREILNIPEDYAIDALIAIGYQGEKAALPEALQERENPSQRRPVKELMFEGGFGRVVK</sequence>
<dbReference type="CDD" id="cd02138">
    <property type="entry name" value="TdsD-like"/>
    <property type="match status" value="1"/>
</dbReference>
<dbReference type="InterPro" id="IPR000415">
    <property type="entry name" value="Nitroreductase-like"/>
</dbReference>
<evidence type="ECO:0000259" key="3">
    <source>
        <dbReference type="Pfam" id="PF00881"/>
    </source>
</evidence>
<dbReference type="InterPro" id="IPR029479">
    <property type="entry name" value="Nitroreductase"/>
</dbReference>
<dbReference type="RefSeq" id="WP_209810148.1">
    <property type="nucleotide sequence ID" value="NZ_JAGGKT010000005.1"/>
</dbReference>
<evidence type="ECO:0000256" key="2">
    <source>
        <dbReference type="ARBA" id="ARBA00023002"/>
    </source>
</evidence>
<protein>
    <submittedName>
        <fullName evidence="4">Nitroreductase</fullName>
    </submittedName>
</protein>
<dbReference type="PANTHER" id="PTHR43673">
    <property type="entry name" value="NAD(P)H NITROREDUCTASE YDGI-RELATED"/>
    <property type="match status" value="1"/>
</dbReference>
<feature type="domain" description="Nitroreductase" evidence="3">
    <location>
        <begin position="80"/>
        <end position="160"/>
    </location>
</feature>
<dbReference type="Proteomes" id="UP001519343">
    <property type="component" value="Unassembled WGS sequence"/>
</dbReference>
<dbReference type="PANTHER" id="PTHR43673:SF10">
    <property type="entry name" value="NADH DEHYDROGENASE_NAD(P)H NITROREDUCTASE XCC3605-RELATED"/>
    <property type="match status" value="1"/>
</dbReference>
<comment type="caution">
    <text evidence="4">The sequence shown here is derived from an EMBL/GenBank/DDBJ whole genome shotgun (WGS) entry which is preliminary data.</text>
</comment>
<dbReference type="EMBL" id="JAGGKT010000005">
    <property type="protein sequence ID" value="MBP1932079.1"/>
    <property type="molecule type" value="Genomic_DNA"/>
</dbReference>